<keyword evidence="1" id="KW-0378">Hydrolase</keyword>
<keyword evidence="2" id="KW-1185">Reference proteome</keyword>
<gene>
    <name evidence="1" type="ORF">IHE45_07G053600</name>
</gene>
<organism evidence="1 2">
    <name type="scientific">Dioscorea alata</name>
    <name type="common">Purple yam</name>
    <dbReference type="NCBI Taxonomy" id="55571"/>
    <lineage>
        <taxon>Eukaryota</taxon>
        <taxon>Viridiplantae</taxon>
        <taxon>Streptophyta</taxon>
        <taxon>Embryophyta</taxon>
        <taxon>Tracheophyta</taxon>
        <taxon>Spermatophyta</taxon>
        <taxon>Magnoliopsida</taxon>
        <taxon>Liliopsida</taxon>
        <taxon>Dioscoreales</taxon>
        <taxon>Dioscoreaceae</taxon>
        <taxon>Dioscorea</taxon>
    </lineage>
</organism>
<sequence>VCTSVYGPTDRQGKAGFWNEIRGICPGTDLPWVICGDFNSIFDPTDKLSGNYNREDLRLAQNLLRDLNLWEPPSFGRRFTWTNGQLNPIWVTLDRFLVNPRWTSWFPRVFQNYLPRFGSDHVPIRLESGVHNPISRTFRFEQAWCLVDNFDDLIKNWW</sequence>
<dbReference type="EC" id="3.1.13.4" evidence="1"/>
<feature type="non-terminal residue" evidence="1">
    <location>
        <position position="158"/>
    </location>
</feature>
<reference evidence="2" key="1">
    <citation type="journal article" date="2022" name="Nat. Commun.">
        <title>Chromosome evolution and the genetic basis of agronomically important traits in greater yam.</title>
        <authorList>
            <person name="Bredeson J.V."/>
            <person name="Lyons J.B."/>
            <person name="Oniyinde I.O."/>
            <person name="Okereke N.R."/>
            <person name="Kolade O."/>
            <person name="Nnabue I."/>
            <person name="Nwadili C.O."/>
            <person name="Hribova E."/>
            <person name="Parker M."/>
            <person name="Nwogha J."/>
            <person name="Shu S."/>
            <person name="Carlson J."/>
            <person name="Kariba R."/>
            <person name="Muthemba S."/>
            <person name="Knop K."/>
            <person name="Barton G.J."/>
            <person name="Sherwood A.V."/>
            <person name="Lopez-Montes A."/>
            <person name="Asiedu R."/>
            <person name="Jamnadass R."/>
            <person name="Muchugi A."/>
            <person name="Goodstein D."/>
            <person name="Egesi C.N."/>
            <person name="Featherston J."/>
            <person name="Asfaw A."/>
            <person name="Simpson G.G."/>
            <person name="Dolezel J."/>
            <person name="Hendre P.S."/>
            <person name="Van Deynze A."/>
            <person name="Kumar P.L."/>
            <person name="Obidiegwu J.E."/>
            <person name="Bhattacharjee R."/>
            <person name="Rokhsar D.S."/>
        </authorList>
    </citation>
    <scope>NUCLEOTIDE SEQUENCE [LARGE SCALE GENOMIC DNA]</scope>
    <source>
        <strain evidence="2">cv. TDa95/00328</strain>
    </source>
</reference>
<dbReference type="EMBL" id="CM037017">
    <property type="protein sequence ID" value="KAH7676996.1"/>
    <property type="molecule type" value="Genomic_DNA"/>
</dbReference>
<protein>
    <submittedName>
        <fullName evidence="1">Poly(A)-specific ribonuclease protein</fullName>
        <ecNumber evidence="1">3.1.13.4</ecNumber>
    </submittedName>
</protein>
<evidence type="ECO:0000313" key="1">
    <source>
        <dbReference type="EMBL" id="KAH7676996.1"/>
    </source>
</evidence>
<comment type="caution">
    <text evidence="1">The sequence shown here is derived from an EMBL/GenBank/DDBJ whole genome shotgun (WGS) entry which is preliminary data.</text>
</comment>
<name>A0ACB7VR96_DIOAL</name>
<evidence type="ECO:0000313" key="2">
    <source>
        <dbReference type="Proteomes" id="UP000827976"/>
    </source>
</evidence>
<dbReference type="Proteomes" id="UP000827976">
    <property type="component" value="Chromosome 7"/>
</dbReference>
<accession>A0ACB7VR96</accession>
<proteinExistence type="predicted"/>
<feature type="non-terminal residue" evidence="1">
    <location>
        <position position="1"/>
    </location>
</feature>